<proteinExistence type="predicted"/>
<feature type="signal peptide" evidence="1">
    <location>
        <begin position="1"/>
        <end position="18"/>
    </location>
</feature>
<accession>A0A847RWG9</accession>
<reference evidence="2 3" key="1">
    <citation type="submission" date="2020-04" db="EMBL/GenBank/DDBJ databases">
        <title>Draft genome of Leeia sp. IMCC25680.</title>
        <authorList>
            <person name="Song J."/>
            <person name="Cho J.-C."/>
        </authorList>
    </citation>
    <scope>NUCLEOTIDE SEQUENCE [LARGE SCALE GENOMIC DNA]</scope>
    <source>
        <strain evidence="2 3">IMCC25680</strain>
    </source>
</reference>
<dbReference type="AlphaFoldDB" id="A0A847RWG9"/>
<organism evidence="2 3">
    <name type="scientific">Leeia aquatica</name>
    <dbReference type="NCBI Taxonomy" id="2725557"/>
    <lineage>
        <taxon>Bacteria</taxon>
        <taxon>Pseudomonadati</taxon>
        <taxon>Pseudomonadota</taxon>
        <taxon>Betaproteobacteria</taxon>
        <taxon>Neisseriales</taxon>
        <taxon>Leeiaceae</taxon>
        <taxon>Leeia</taxon>
    </lineage>
</organism>
<evidence type="ECO:0000256" key="1">
    <source>
        <dbReference type="SAM" id="SignalP"/>
    </source>
</evidence>
<evidence type="ECO:0000313" key="2">
    <source>
        <dbReference type="EMBL" id="NLR74151.1"/>
    </source>
</evidence>
<evidence type="ECO:0000313" key="3">
    <source>
        <dbReference type="Proteomes" id="UP000587991"/>
    </source>
</evidence>
<sequence length="123" mass="13280">MKTLLLLAALGAAAAAHALDIPNYPPTGVFEGSDRRFTRTLTIHEDYTFSLEVTMKGKSGNHLRNGSGAGALTFVPGGWAYHEEGCHMEMARAGENLKLRVAGCAIAWGDVMFDGVYKPKARR</sequence>
<keyword evidence="1" id="KW-0732">Signal</keyword>
<feature type="chain" id="PRO_5032763423" evidence="1">
    <location>
        <begin position="19"/>
        <end position="123"/>
    </location>
</feature>
<comment type="caution">
    <text evidence="2">The sequence shown here is derived from an EMBL/GenBank/DDBJ whole genome shotgun (WGS) entry which is preliminary data.</text>
</comment>
<dbReference type="Proteomes" id="UP000587991">
    <property type="component" value="Unassembled WGS sequence"/>
</dbReference>
<dbReference type="EMBL" id="JABAIM010000001">
    <property type="protein sequence ID" value="NLR74151.1"/>
    <property type="molecule type" value="Genomic_DNA"/>
</dbReference>
<name>A0A847RWG9_9NEIS</name>
<keyword evidence="3" id="KW-1185">Reference proteome</keyword>
<dbReference type="RefSeq" id="WP_168875782.1">
    <property type="nucleotide sequence ID" value="NZ_JABAIM010000001.1"/>
</dbReference>
<protein>
    <submittedName>
        <fullName evidence="2">Uncharacterized protein</fullName>
    </submittedName>
</protein>
<gene>
    <name evidence="2" type="ORF">HF682_03160</name>
</gene>